<proteinExistence type="predicted"/>
<dbReference type="PANTHER" id="PTHR40076">
    <property type="entry name" value="MEMBRANE PROTEIN-RELATED"/>
    <property type="match status" value="1"/>
</dbReference>
<organism evidence="2 3">
    <name type="scientific">Streptococcus suivaginalis</name>
    <dbReference type="NCBI Taxonomy" id="3028082"/>
    <lineage>
        <taxon>Bacteria</taxon>
        <taxon>Bacillati</taxon>
        <taxon>Bacillota</taxon>
        <taxon>Bacilli</taxon>
        <taxon>Lactobacillales</taxon>
        <taxon>Streptococcaceae</taxon>
        <taxon>Streptococcus</taxon>
    </lineage>
</organism>
<gene>
    <name evidence="2" type="ORF">PXH68_06480</name>
</gene>
<keyword evidence="1" id="KW-0812">Transmembrane</keyword>
<sequence length="292" mass="33044">MHSLFSLTRIRAKARQTLQDTAGIFFLPLLAVFLGLTIQFISSRSQDPATIVAVANQDGATWQYLSASIGFPIFSGILLSFLYLSISYTLFQILYKGKTQTSFKDGLAIFQHPEFGKIVTTYFTKTFFLFLWALPLLIGSFLLIGSSVFVVFYMVSNNISQPELIPDAVLATFGLGFFGGLFLSLIGFALYLPQYYAYSLVDILLFQALDQGHFTGARKLLKQSRLFMRGYKVKRFLLDLSFVGWFILISLTFGMVGVYVLPYYYASQWHFYQTILETNSILSQIIEKNTLA</sequence>
<feature type="transmembrane region" description="Helical" evidence="1">
    <location>
        <begin position="21"/>
        <end position="42"/>
    </location>
</feature>
<dbReference type="PANTHER" id="PTHR40076:SF1">
    <property type="entry name" value="MEMBRANE PROTEIN"/>
    <property type="match status" value="1"/>
</dbReference>
<name>A0AA96VB68_9STRE</name>
<dbReference type="EMBL" id="CP118733">
    <property type="protein sequence ID" value="WNY46537.1"/>
    <property type="molecule type" value="Genomic_DNA"/>
</dbReference>
<dbReference type="AlphaFoldDB" id="A0AA96VB68"/>
<reference evidence="2 3" key="1">
    <citation type="submission" date="2023-02" db="EMBL/GenBank/DDBJ databases">
        <title>Streptococcus sp. Genome Sequencing and Assembly.</title>
        <authorList>
            <person name="Shore S.M."/>
            <person name="Nicholson T.L."/>
        </authorList>
    </citation>
    <scope>NUCLEOTIDE SEQUENCE [LARGE SCALE GENOMIC DNA]</scope>
    <source>
        <strain evidence="2 3">29896</strain>
    </source>
</reference>
<keyword evidence="1" id="KW-0472">Membrane</keyword>
<feature type="transmembrane region" description="Helical" evidence="1">
    <location>
        <begin position="127"/>
        <end position="156"/>
    </location>
</feature>
<evidence type="ECO:0000313" key="2">
    <source>
        <dbReference type="EMBL" id="WNY46537.1"/>
    </source>
</evidence>
<feature type="transmembrane region" description="Helical" evidence="1">
    <location>
        <begin position="236"/>
        <end position="261"/>
    </location>
</feature>
<keyword evidence="1" id="KW-1133">Transmembrane helix</keyword>
<feature type="transmembrane region" description="Helical" evidence="1">
    <location>
        <begin position="168"/>
        <end position="192"/>
    </location>
</feature>
<evidence type="ECO:0000256" key="1">
    <source>
        <dbReference type="SAM" id="Phobius"/>
    </source>
</evidence>
<feature type="transmembrane region" description="Helical" evidence="1">
    <location>
        <begin position="62"/>
        <end position="86"/>
    </location>
</feature>
<dbReference type="Proteomes" id="UP001304088">
    <property type="component" value="Chromosome"/>
</dbReference>
<dbReference type="InterPro" id="IPR010380">
    <property type="entry name" value="DUF975"/>
</dbReference>
<dbReference type="Pfam" id="PF06161">
    <property type="entry name" value="DUF975"/>
    <property type="match status" value="1"/>
</dbReference>
<keyword evidence="3" id="KW-1185">Reference proteome</keyword>
<dbReference type="KEGG" id="ssuv:PXH68_06480"/>
<protein>
    <submittedName>
        <fullName evidence="2">DUF975 family protein</fullName>
    </submittedName>
</protein>
<dbReference type="RefSeq" id="WP_248028762.1">
    <property type="nucleotide sequence ID" value="NZ_CP118733.1"/>
</dbReference>
<accession>A0AA96VB68</accession>
<evidence type="ECO:0000313" key="3">
    <source>
        <dbReference type="Proteomes" id="UP001304088"/>
    </source>
</evidence>